<sequence>MATNPSELPSKVQETLAVSPQFRILLTGAGKSTLVSKIFNISKDDIDISHDRVGSADITREYTSDANPRFILHDSKGFESGSKNTWEIVESFIRDRCSTVRPLRERVHTIW</sequence>
<dbReference type="Gene3D" id="3.40.50.300">
    <property type="entry name" value="P-loop containing nucleotide triphosphate hydrolases"/>
    <property type="match status" value="1"/>
</dbReference>
<name>A0A4S8MCI4_DENBC</name>
<evidence type="ECO:0000313" key="1">
    <source>
        <dbReference type="EMBL" id="THV00235.1"/>
    </source>
</evidence>
<dbReference type="SUPFAM" id="SSF52540">
    <property type="entry name" value="P-loop containing nucleoside triphosphate hydrolases"/>
    <property type="match status" value="1"/>
</dbReference>
<dbReference type="AlphaFoldDB" id="A0A4S8MCI4"/>
<gene>
    <name evidence="1" type="ORF">K435DRAFT_657580</name>
</gene>
<organism evidence="1 2">
    <name type="scientific">Dendrothele bispora (strain CBS 962.96)</name>
    <dbReference type="NCBI Taxonomy" id="1314807"/>
    <lineage>
        <taxon>Eukaryota</taxon>
        <taxon>Fungi</taxon>
        <taxon>Dikarya</taxon>
        <taxon>Basidiomycota</taxon>
        <taxon>Agaricomycotina</taxon>
        <taxon>Agaricomycetes</taxon>
        <taxon>Agaricomycetidae</taxon>
        <taxon>Agaricales</taxon>
        <taxon>Agaricales incertae sedis</taxon>
        <taxon>Dendrothele</taxon>
    </lineage>
</organism>
<dbReference type="EMBL" id="ML179107">
    <property type="protein sequence ID" value="THV00235.1"/>
    <property type="molecule type" value="Genomic_DNA"/>
</dbReference>
<evidence type="ECO:0008006" key="3">
    <source>
        <dbReference type="Google" id="ProtNLM"/>
    </source>
</evidence>
<proteinExistence type="predicted"/>
<dbReference type="OrthoDB" id="391988at2759"/>
<evidence type="ECO:0000313" key="2">
    <source>
        <dbReference type="Proteomes" id="UP000297245"/>
    </source>
</evidence>
<keyword evidence="2" id="KW-1185">Reference proteome</keyword>
<dbReference type="Proteomes" id="UP000297245">
    <property type="component" value="Unassembled WGS sequence"/>
</dbReference>
<protein>
    <recommendedName>
        <fullName evidence="3">G domain-containing protein</fullName>
    </recommendedName>
</protein>
<dbReference type="InterPro" id="IPR027417">
    <property type="entry name" value="P-loop_NTPase"/>
</dbReference>
<reference evidence="1 2" key="1">
    <citation type="journal article" date="2019" name="Nat. Ecol. Evol.">
        <title>Megaphylogeny resolves global patterns of mushroom evolution.</title>
        <authorList>
            <person name="Varga T."/>
            <person name="Krizsan K."/>
            <person name="Foldi C."/>
            <person name="Dima B."/>
            <person name="Sanchez-Garcia M."/>
            <person name="Sanchez-Ramirez S."/>
            <person name="Szollosi G.J."/>
            <person name="Szarkandi J.G."/>
            <person name="Papp V."/>
            <person name="Albert L."/>
            <person name="Andreopoulos W."/>
            <person name="Angelini C."/>
            <person name="Antonin V."/>
            <person name="Barry K.W."/>
            <person name="Bougher N.L."/>
            <person name="Buchanan P."/>
            <person name="Buyck B."/>
            <person name="Bense V."/>
            <person name="Catcheside P."/>
            <person name="Chovatia M."/>
            <person name="Cooper J."/>
            <person name="Damon W."/>
            <person name="Desjardin D."/>
            <person name="Finy P."/>
            <person name="Geml J."/>
            <person name="Haridas S."/>
            <person name="Hughes K."/>
            <person name="Justo A."/>
            <person name="Karasinski D."/>
            <person name="Kautmanova I."/>
            <person name="Kiss B."/>
            <person name="Kocsube S."/>
            <person name="Kotiranta H."/>
            <person name="LaButti K.M."/>
            <person name="Lechner B.E."/>
            <person name="Liimatainen K."/>
            <person name="Lipzen A."/>
            <person name="Lukacs Z."/>
            <person name="Mihaltcheva S."/>
            <person name="Morgado L.N."/>
            <person name="Niskanen T."/>
            <person name="Noordeloos M.E."/>
            <person name="Ohm R.A."/>
            <person name="Ortiz-Santana B."/>
            <person name="Ovrebo C."/>
            <person name="Racz N."/>
            <person name="Riley R."/>
            <person name="Savchenko A."/>
            <person name="Shiryaev A."/>
            <person name="Soop K."/>
            <person name="Spirin V."/>
            <person name="Szebenyi C."/>
            <person name="Tomsovsky M."/>
            <person name="Tulloss R.E."/>
            <person name="Uehling J."/>
            <person name="Grigoriev I.V."/>
            <person name="Vagvolgyi C."/>
            <person name="Papp T."/>
            <person name="Martin F.M."/>
            <person name="Miettinen O."/>
            <person name="Hibbett D.S."/>
            <person name="Nagy L.G."/>
        </authorList>
    </citation>
    <scope>NUCLEOTIDE SEQUENCE [LARGE SCALE GENOMIC DNA]</scope>
    <source>
        <strain evidence="1 2">CBS 962.96</strain>
    </source>
</reference>
<accession>A0A4S8MCI4</accession>